<feature type="compositionally biased region" description="Low complexity" evidence="1">
    <location>
        <begin position="1298"/>
        <end position="1309"/>
    </location>
</feature>
<feature type="region of interest" description="Disordered" evidence="1">
    <location>
        <begin position="46"/>
        <end position="130"/>
    </location>
</feature>
<feature type="compositionally biased region" description="Polar residues" evidence="1">
    <location>
        <begin position="368"/>
        <end position="378"/>
    </location>
</feature>
<feature type="compositionally biased region" description="Polar residues" evidence="1">
    <location>
        <begin position="1421"/>
        <end position="1436"/>
    </location>
</feature>
<evidence type="ECO:0000313" key="2">
    <source>
        <dbReference type="EMBL" id="KAK3310785.1"/>
    </source>
</evidence>
<dbReference type="EMBL" id="JAUDZG010000001">
    <property type="protein sequence ID" value="KAK3310785.1"/>
    <property type="molecule type" value="Genomic_DNA"/>
</dbReference>
<feature type="compositionally biased region" description="Low complexity" evidence="1">
    <location>
        <begin position="798"/>
        <end position="810"/>
    </location>
</feature>
<organism evidence="2 3">
    <name type="scientific">Chaetomium strumarium</name>
    <dbReference type="NCBI Taxonomy" id="1170767"/>
    <lineage>
        <taxon>Eukaryota</taxon>
        <taxon>Fungi</taxon>
        <taxon>Dikarya</taxon>
        <taxon>Ascomycota</taxon>
        <taxon>Pezizomycotina</taxon>
        <taxon>Sordariomycetes</taxon>
        <taxon>Sordariomycetidae</taxon>
        <taxon>Sordariales</taxon>
        <taxon>Chaetomiaceae</taxon>
        <taxon>Chaetomium</taxon>
    </lineage>
</organism>
<feature type="compositionally biased region" description="Polar residues" evidence="1">
    <location>
        <begin position="625"/>
        <end position="635"/>
    </location>
</feature>
<dbReference type="GeneID" id="87886156"/>
<feature type="compositionally biased region" description="Basic and acidic residues" evidence="1">
    <location>
        <begin position="386"/>
        <end position="398"/>
    </location>
</feature>
<feature type="compositionally biased region" description="Low complexity" evidence="1">
    <location>
        <begin position="70"/>
        <end position="98"/>
    </location>
</feature>
<accession>A0AAJ0H3E2</accession>
<feature type="compositionally biased region" description="Low complexity" evidence="1">
    <location>
        <begin position="767"/>
        <end position="778"/>
    </location>
</feature>
<feature type="compositionally biased region" description="Polar residues" evidence="1">
    <location>
        <begin position="1256"/>
        <end position="1277"/>
    </location>
</feature>
<feature type="compositionally biased region" description="Low complexity" evidence="1">
    <location>
        <begin position="906"/>
        <end position="931"/>
    </location>
</feature>
<sequence>MFGSRRHRAPNPPLTAATADPNATTAAATVFKRHESNASLSAAAAAAALRARPATPTRVEDVQTKRTVRRSASVASTRTASGQTRDQSGLQRRGSSGSMTERTFRTPSPHRPGSSGSGHHRSLSYNVKDDMPPVPALPKNMDTVQIRKANSIHMGASPVRLASQKLASRDAPSWFGGAKVGDLGSVRRTDPAMASPPSSPLQLVAHEGSPSDGARPDSQASSINFSYPARTRRGSANLALIPGTSATTQTSARTSQAQPFVEEHHAGQAPRVKQQPRGQGAAPTGRSQNTSSQELVYDPNSRRMVRQADLMPVNQAPLNASHQRTGSTKKKQRPQRAGSHLAAGTMGRNKSGPSSAAPSEIRPPDALSQPQPERQVQPTHAIEAGPIHDTRVAAEDPPVKAIISSPRIDAKRVGQRQSQSSTESARIPVPDSAQYAVRRQPSVVREEPEAEDAEDKRKSQNAISDALDAVPRRRRVHAGLVGETDESAHPPQEGIVPSKRSPGSPAKARADLRLNTSFVDISEDGESKPAAEVRLVSRERPQSSSPARQAHFGPVQDNLTVKHSPPPRSVSPRKSALKQISPTRGASPSGESSEASGSANQDAPVGRKKSVRVSFEDGAAETAGDSASTNRNGSPVVSDPLHANRHSWLTSLGRSPRDLPPLDDDDGLMKPRPTLPSFGSVRNRKPRDSSPDRSERPLVRPKAETRYSSSLLPSPPFGSSNDHAIGPILANGDVKMQQSSRHAEQALIPGEPLPPVVTSVEGTGYFSDSSDVSSLISSEFDPEAPLPSTGPGHQPDSTAALRAATPEALASHSVVRAGQETLSPRSPEEQEQNWSSEPDIPTISVSRPTPVVEEDKSPLEAVVTVPGGFPGDDSDHSPPASAQGGDTQSPNVAKAGEATSTDTGLAQPAVPAAQPTTAEDSSDSESSIYSDAYEDLSEISGDGFQSLDAVVESPLRQDARAATQTENPRKQVSSPKPAEETRKLQTEISSATTVVGSPDVEAPEDEWEKIKAYWKSLTAEKRAQLEREAREEAGIDADLEDVKSETRPKKKKSIERRNSERKALAAHITQHMAQQSAAQPEKESSADPERSYMIKPGERWTGEGPEIPAMRKTMRAEPEQHPTVIPAHGSRLRKSMRADGSGASARDPQVATSQATSKRIVSSPPPAVTSTATAQHRRSATQVGSDFQPPLERRDSTGSVSSFKRSRSAKAQGFGFRHSMRPMSPPSTQGDRRSSKAFSLRTMSPARGSGRAEPTVANSSMNNPMRTTLRGSSTGRKSPTGIRMPFGLSYGGGKKGSSKSGGSRFSSRFADSSDEEGGGNISSGFRSRFEDSSDDEPVIPIPAPLQKTATAASAASAGHSLRKEASLASTALPEELEESEGSQDPRAVPTGAAASAMETLPAAAEDAITVRRTRSGRGQLRPNSQIAPAPASQTADKANKDGRTSRRSSIMAALRHRKKDSATAKIGRPAVTESAARRDTRLERSVVQLERIRSQRAAGDGGEEGEGEGGADETPVQVAVPVARSPRLQKRVSKKVPPPGVGTGAHTVAGDADEGNAANGVLIDAVPHEVGGSFFPPAQHRRSSTSGNLGTRTLGGGSIPLHLQPHRRVSSLGMEVTSLDGSVAGSMAGASSTTRKKRFGPLRRMFGLNY</sequence>
<name>A0AAJ0H3E2_9PEZI</name>
<protein>
    <submittedName>
        <fullName evidence="2">Uncharacterized protein</fullName>
    </submittedName>
</protein>
<feature type="compositionally biased region" description="Basic and acidic residues" evidence="1">
    <location>
        <begin position="686"/>
        <end position="705"/>
    </location>
</feature>
<feature type="compositionally biased region" description="Basic and acidic residues" evidence="1">
    <location>
        <begin position="1475"/>
        <end position="1484"/>
    </location>
</feature>
<feature type="compositionally biased region" description="Low complexity" evidence="1">
    <location>
        <begin position="708"/>
        <end position="720"/>
    </location>
</feature>
<feature type="region of interest" description="Disordered" evidence="1">
    <location>
        <begin position="311"/>
        <end position="1004"/>
    </location>
</feature>
<proteinExistence type="predicted"/>
<feature type="compositionally biased region" description="Basic and acidic residues" evidence="1">
    <location>
        <begin position="525"/>
        <end position="541"/>
    </location>
</feature>
<feature type="compositionally biased region" description="Low complexity" evidence="1">
    <location>
        <begin position="105"/>
        <end position="114"/>
    </location>
</feature>
<feature type="compositionally biased region" description="Polar residues" evidence="1">
    <location>
        <begin position="285"/>
        <end position="294"/>
    </location>
</feature>
<evidence type="ECO:0000256" key="1">
    <source>
        <dbReference type="SAM" id="MobiDB-lite"/>
    </source>
</evidence>
<feature type="compositionally biased region" description="Low complexity" evidence="1">
    <location>
        <begin position="244"/>
        <end position="258"/>
    </location>
</feature>
<dbReference type="RefSeq" id="XP_062726565.1">
    <property type="nucleotide sequence ID" value="XM_062867327.1"/>
</dbReference>
<comment type="caution">
    <text evidence="2">The sequence shown here is derived from an EMBL/GenBank/DDBJ whole genome shotgun (WGS) entry which is preliminary data.</text>
</comment>
<feature type="region of interest" description="Disordered" evidence="1">
    <location>
        <begin position="1025"/>
        <end position="1514"/>
    </location>
</feature>
<reference evidence="2" key="2">
    <citation type="submission" date="2023-06" db="EMBL/GenBank/DDBJ databases">
        <authorList>
            <consortium name="Lawrence Berkeley National Laboratory"/>
            <person name="Mondo S.J."/>
            <person name="Hensen N."/>
            <person name="Bonometti L."/>
            <person name="Westerberg I."/>
            <person name="Brannstrom I.O."/>
            <person name="Guillou S."/>
            <person name="Cros-Aarteil S."/>
            <person name="Calhoun S."/>
            <person name="Haridas S."/>
            <person name="Kuo A."/>
            <person name="Pangilinan J."/>
            <person name="Riley R."/>
            <person name="Labutti K."/>
            <person name="Andreopoulos B."/>
            <person name="Lipzen A."/>
            <person name="Chen C."/>
            <person name="Yanf M."/>
            <person name="Daum C."/>
            <person name="Ng V."/>
            <person name="Clum A."/>
            <person name="Steindorff A."/>
            <person name="Ohm R."/>
            <person name="Martin F."/>
            <person name="Silar P."/>
            <person name="Natvig D."/>
            <person name="Lalanne C."/>
            <person name="Gautier V."/>
            <person name="Ament-Velasquez S.L."/>
            <person name="Kruys A."/>
            <person name="Hutchinson M.I."/>
            <person name="Powell A.J."/>
            <person name="Barry K."/>
            <person name="Miller A.N."/>
            <person name="Grigoriev I.V."/>
            <person name="Debuchy R."/>
            <person name="Gladieux P."/>
            <person name="Thoren M.H."/>
            <person name="Johannesson H."/>
        </authorList>
    </citation>
    <scope>NUCLEOTIDE SEQUENCE</scope>
    <source>
        <strain evidence="2">CBS 333.67</strain>
    </source>
</reference>
<keyword evidence="3" id="KW-1185">Reference proteome</keyword>
<feature type="compositionally biased region" description="Acidic residues" evidence="1">
    <location>
        <begin position="1501"/>
        <end position="1511"/>
    </location>
</feature>
<feature type="compositionally biased region" description="Polar residues" evidence="1">
    <location>
        <begin position="962"/>
        <end position="974"/>
    </location>
</feature>
<evidence type="ECO:0000313" key="3">
    <source>
        <dbReference type="Proteomes" id="UP001273166"/>
    </source>
</evidence>
<feature type="compositionally biased region" description="Polar residues" evidence="1">
    <location>
        <begin position="316"/>
        <end position="326"/>
    </location>
</feature>
<feature type="compositionally biased region" description="Polar residues" evidence="1">
    <location>
        <begin position="1168"/>
        <end position="1185"/>
    </location>
</feature>
<feature type="compositionally biased region" description="Basic and acidic residues" evidence="1">
    <location>
        <begin position="1080"/>
        <end position="1101"/>
    </location>
</feature>
<feature type="region of interest" description="Disordered" evidence="1">
    <location>
        <begin position="1"/>
        <end position="22"/>
    </location>
</feature>
<feature type="compositionally biased region" description="Low complexity" evidence="1">
    <location>
        <begin position="585"/>
        <end position="599"/>
    </location>
</feature>
<feature type="region of interest" description="Disordered" evidence="1">
    <location>
        <begin position="242"/>
        <end position="299"/>
    </location>
</feature>
<feature type="compositionally biased region" description="Low complexity" evidence="1">
    <location>
        <begin position="1348"/>
        <end position="1357"/>
    </location>
</feature>
<feature type="compositionally biased region" description="Polar residues" evidence="1">
    <location>
        <begin position="1150"/>
        <end position="1160"/>
    </location>
</feature>
<feature type="compositionally biased region" description="Low complexity" evidence="1">
    <location>
        <begin position="46"/>
        <end position="57"/>
    </location>
</feature>
<reference evidence="2" key="1">
    <citation type="journal article" date="2023" name="Mol. Phylogenet. Evol.">
        <title>Genome-scale phylogeny and comparative genomics of the fungal order Sordariales.</title>
        <authorList>
            <person name="Hensen N."/>
            <person name="Bonometti L."/>
            <person name="Westerberg I."/>
            <person name="Brannstrom I.O."/>
            <person name="Guillou S."/>
            <person name="Cros-Aarteil S."/>
            <person name="Calhoun S."/>
            <person name="Haridas S."/>
            <person name="Kuo A."/>
            <person name="Mondo S."/>
            <person name="Pangilinan J."/>
            <person name="Riley R."/>
            <person name="LaButti K."/>
            <person name="Andreopoulos B."/>
            <person name="Lipzen A."/>
            <person name="Chen C."/>
            <person name="Yan M."/>
            <person name="Daum C."/>
            <person name="Ng V."/>
            <person name="Clum A."/>
            <person name="Steindorff A."/>
            <person name="Ohm R.A."/>
            <person name="Martin F."/>
            <person name="Silar P."/>
            <person name="Natvig D.O."/>
            <person name="Lalanne C."/>
            <person name="Gautier V."/>
            <person name="Ament-Velasquez S.L."/>
            <person name="Kruys A."/>
            <person name="Hutchinson M.I."/>
            <person name="Powell A.J."/>
            <person name="Barry K."/>
            <person name="Miller A.N."/>
            <person name="Grigoriev I.V."/>
            <person name="Debuchy R."/>
            <person name="Gladieux P."/>
            <person name="Hiltunen Thoren M."/>
            <person name="Johannesson H."/>
        </authorList>
    </citation>
    <scope>NUCLEOTIDE SEQUENCE</scope>
    <source>
        <strain evidence="2">CBS 333.67</strain>
    </source>
</reference>
<gene>
    <name evidence="2" type="ORF">B0T15DRAFT_49898</name>
</gene>
<dbReference type="Proteomes" id="UP001273166">
    <property type="component" value="Unassembled WGS sequence"/>
</dbReference>
<feature type="compositionally biased region" description="Polar residues" evidence="1">
    <location>
        <begin position="986"/>
        <end position="995"/>
    </location>
</feature>
<feature type="region of interest" description="Disordered" evidence="1">
    <location>
        <begin position="189"/>
        <end position="222"/>
    </location>
</feature>
<feature type="compositionally biased region" description="Polar residues" evidence="1">
    <location>
        <begin position="415"/>
        <end position="424"/>
    </location>
</feature>